<dbReference type="AlphaFoldDB" id="A0AAD6XED8"/>
<name>A0AAD6XED8_9AGAR</name>
<protein>
    <submittedName>
        <fullName evidence="1">Uncharacterized protein</fullName>
    </submittedName>
</protein>
<accession>A0AAD6XED8</accession>
<organism evidence="1 2">
    <name type="scientific">Mycena belliarum</name>
    <dbReference type="NCBI Taxonomy" id="1033014"/>
    <lineage>
        <taxon>Eukaryota</taxon>
        <taxon>Fungi</taxon>
        <taxon>Dikarya</taxon>
        <taxon>Basidiomycota</taxon>
        <taxon>Agaricomycotina</taxon>
        <taxon>Agaricomycetes</taxon>
        <taxon>Agaricomycetidae</taxon>
        <taxon>Agaricales</taxon>
        <taxon>Marasmiineae</taxon>
        <taxon>Mycenaceae</taxon>
        <taxon>Mycena</taxon>
    </lineage>
</organism>
<comment type="caution">
    <text evidence="1">The sequence shown here is derived from an EMBL/GenBank/DDBJ whole genome shotgun (WGS) entry which is preliminary data.</text>
</comment>
<evidence type="ECO:0000313" key="2">
    <source>
        <dbReference type="Proteomes" id="UP001222325"/>
    </source>
</evidence>
<dbReference type="EMBL" id="JARJCN010000118">
    <property type="protein sequence ID" value="KAJ7073257.1"/>
    <property type="molecule type" value="Genomic_DNA"/>
</dbReference>
<keyword evidence="2" id="KW-1185">Reference proteome</keyword>
<dbReference type="Proteomes" id="UP001222325">
    <property type="component" value="Unassembled WGS sequence"/>
</dbReference>
<gene>
    <name evidence="1" type="ORF">B0H15DRAFT_793050</name>
</gene>
<evidence type="ECO:0000313" key="1">
    <source>
        <dbReference type="EMBL" id="KAJ7073257.1"/>
    </source>
</evidence>
<reference evidence="1" key="1">
    <citation type="submission" date="2023-03" db="EMBL/GenBank/DDBJ databases">
        <title>Massive genome expansion in bonnet fungi (Mycena s.s.) driven by repeated elements and novel gene families across ecological guilds.</title>
        <authorList>
            <consortium name="Lawrence Berkeley National Laboratory"/>
            <person name="Harder C.B."/>
            <person name="Miyauchi S."/>
            <person name="Viragh M."/>
            <person name="Kuo A."/>
            <person name="Thoen E."/>
            <person name="Andreopoulos B."/>
            <person name="Lu D."/>
            <person name="Skrede I."/>
            <person name="Drula E."/>
            <person name="Henrissat B."/>
            <person name="Morin E."/>
            <person name="Kohler A."/>
            <person name="Barry K."/>
            <person name="LaButti K."/>
            <person name="Morin E."/>
            <person name="Salamov A."/>
            <person name="Lipzen A."/>
            <person name="Mereny Z."/>
            <person name="Hegedus B."/>
            <person name="Baldrian P."/>
            <person name="Stursova M."/>
            <person name="Weitz H."/>
            <person name="Taylor A."/>
            <person name="Grigoriev I.V."/>
            <person name="Nagy L.G."/>
            <person name="Martin F."/>
            <person name="Kauserud H."/>
        </authorList>
    </citation>
    <scope>NUCLEOTIDE SEQUENCE</scope>
    <source>
        <strain evidence="1">CBHHK173m</strain>
    </source>
</reference>
<proteinExistence type="predicted"/>
<sequence length="209" mass="23456">MHPFIGVAVIAFKAVVSLELKRRDNDDSVLTLLVKMEDMMGELLLLKIIEPDALRGGKTVAATLSGVCTLIAEDIKNCGNLCDKYSKTSFCGKLLKSPLYNERFSKFIQLFETWMRELDRKLGLFTAITVHSLSVSMDQVYTTLQSNNEHMKTLILLQRLQSPLEQKILKAIKRHGGSEACMADDKIIEELIAMTPQYVLSFPSSRING</sequence>